<name>A0ACC2RFI3_9FUNG</name>
<dbReference type="Proteomes" id="UP001165960">
    <property type="component" value="Unassembled WGS sequence"/>
</dbReference>
<sequence>MKYELCKDFSGHSQDVKAVTSFDDRVVLSVSRDTTLRAWDLKSSSGEQQMGAETIFHWSSEICQLCQNLPSYS</sequence>
<gene>
    <name evidence="1" type="primary">lub1_1</name>
    <name evidence="1" type="ORF">DSO57_1030672</name>
</gene>
<accession>A0ACC2RFI3</accession>
<comment type="caution">
    <text evidence="1">The sequence shown here is derived from an EMBL/GenBank/DDBJ whole genome shotgun (WGS) entry which is preliminary data.</text>
</comment>
<evidence type="ECO:0000313" key="2">
    <source>
        <dbReference type="Proteomes" id="UP001165960"/>
    </source>
</evidence>
<reference evidence="1" key="1">
    <citation type="submission" date="2022-04" db="EMBL/GenBank/DDBJ databases">
        <title>Genome of the entomopathogenic fungus Entomophthora muscae.</title>
        <authorList>
            <person name="Elya C."/>
            <person name="Lovett B.R."/>
            <person name="Lee E."/>
            <person name="Macias A.M."/>
            <person name="Hajek A.E."/>
            <person name="De Bivort B.L."/>
            <person name="Kasson M.T."/>
            <person name="De Fine Licht H.H."/>
            <person name="Stajich J.E."/>
        </authorList>
    </citation>
    <scope>NUCLEOTIDE SEQUENCE</scope>
    <source>
        <strain evidence="1">Berkeley</strain>
    </source>
</reference>
<protein>
    <submittedName>
        <fullName evidence="1">WD repeat protein Lub1</fullName>
    </submittedName>
</protein>
<organism evidence="1 2">
    <name type="scientific">Entomophthora muscae</name>
    <dbReference type="NCBI Taxonomy" id="34485"/>
    <lineage>
        <taxon>Eukaryota</taxon>
        <taxon>Fungi</taxon>
        <taxon>Fungi incertae sedis</taxon>
        <taxon>Zoopagomycota</taxon>
        <taxon>Entomophthoromycotina</taxon>
        <taxon>Entomophthoromycetes</taxon>
        <taxon>Entomophthorales</taxon>
        <taxon>Entomophthoraceae</taxon>
        <taxon>Entomophthora</taxon>
    </lineage>
</organism>
<proteinExistence type="predicted"/>
<dbReference type="EMBL" id="QTSX02007313">
    <property type="protein sequence ID" value="KAJ9048842.1"/>
    <property type="molecule type" value="Genomic_DNA"/>
</dbReference>
<keyword evidence="2" id="KW-1185">Reference proteome</keyword>
<evidence type="ECO:0000313" key="1">
    <source>
        <dbReference type="EMBL" id="KAJ9048842.1"/>
    </source>
</evidence>